<proteinExistence type="predicted"/>
<dbReference type="RefSeq" id="WP_247630363.1">
    <property type="nucleotide sequence ID" value="NZ_JAHWXN010000001.1"/>
</dbReference>
<dbReference type="Proteomes" id="UP001300096">
    <property type="component" value="Unassembled WGS sequence"/>
</dbReference>
<dbReference type="EMBL" id="JAHWXN010000001">
    <property type="protein sequence ID" value="MCK2037043.1"/>
    <property type="molecule type" value="Genomic_DNA"/>
</dbReference>
<evidence type="ECO:0000256" key="1">
    <source>
        <dbReference type="SAM" id="Phobius"/>
    </source>
</evidence>
<reference evidence="3 4" key="1">
    <citation type="submission" date="2021-06" db="EMBL/GenBank/DDBJ databases">
        <title>Genome-based taxonomic framework of Microbacterium strains isolated from marine environment, the description of four new species and reclassification of four preexisting species.</title>
        <authorList>
            <person name="Lee S.D."/>
            <person name="Kim S.-M."/>
            <person name="Byeon Y.-S."/>
            <person name="Yang H.L."/>
            <person name="Kim I.S."/>
        </authorList>
    </citation>
    <scope>NUCLEOTIDE SEQUENCE [LARGE SCALE GENOMIC DNA]</scope>
    <source>
        <strain evidence="3 4">SSW1-49</strain>
    </source>
</reference>
<sequence length="192" mass="20724">MSQRGRGAGRADDQVVMRGASGWWISGALAALFVFMLADAGIRSEWSTILLAAPWMAALLILCWALLIRPCLVVSPEGLTIVNVLRTHTLPWGEIAGLQVRYQLIVTRTHGAMVRAWGSPTVHPRRDQETDGSPLPAGRRFVGVVEAIEQAREELGPPEHPRTESATTFAWAPVLAFSIAVALGILSANLLG</sequence>
<comment type="caution">
    <text evidence="3">The sequence shown here is derived from an EMBL/GenBank/DDBJ whole genome shotgun (WGS) entry which is preliminary data.</text>
</comment>
<dbReference type="Pfam" id="PF10756">
    <property type="entry name" value="bPH_6"/>
    <property type="match status" value="1"/>
</dbReference>
<keyword evidence="1" id="KW-0812">Transmembrane</keyword>
<dbReference type="InterPro" id="IPR019692">
    <property type="entry name" value="CFP-6_PH"/>
</dbReference>
<keyword evidence="4" id="KW-1185">Reference proteome</keyword>
<feature type="domain" description="Low molecular weight protein antigen 6 PH" evidence="2">
    <location>
        <begin position="69"/>
        <end position="112"/>
    </location>
</feature>
<evidence type="ECO:0000259" key="2">
    <source>
        <dbReference type="Pfam" id="PF10756"/>
    </source>
</evidence>
<evidence type="ECO:0000313" key="3">
    <source>
        <dbReference type="EMBL" id="MCK2037043.1"/>
    </source>
</evidence>
<name>A0ABT0FG52_9MICO</name>
<gene>
    <name evidence="3" type="ORF">KZC51_12965</name>
</gene>
<organism evidence="3 4">
    <name type="scientific">Microbacterium croceum</name>
    <dbReference type="NCBI Taxonomy" id="2851645"/>
    <lineage>
        <taxon>Bacteria</taxon>
        <taxon>Bacillati</taxon>
        <taxon>Actinomycetota</taxon>
        <taxon>Actinomycetes</taxon>
        <taxon>Micrococcales</taxon>
        <taxon>Microbacteriaceae</taxon>
        <taxon>Microbacterium</taxon>
    </lineage>
</organism>
<feature type="transmembrane region" description="Helical" evidence="1">
    <location>
        <begin position="169"/>
        <end position="191"/>
    </location>
</feature>
<evidence type="ECO:0000313" key="4">
    <source>
        <dbReference type="Proteomes" id="UP001300096"/>
    </source>
</evidence>
<accession>A0ABT0FG52</accession>
<keyword evidence="1" id="KW-1133">Transmembrane helix</keyword>
<feature type="transmembrane region" description="Helical" evidence="1">
    <location>
        <begin position="49"/>
        <end position="68"/>
    </location>
</feature>
<keyword evidence="1" id="KW-0472">Membrane</keyword>
<feature type="transmembrane region" description="Helical" evidence="1">
    <location>
        <begin position="23"/>
        <end position="42"/>
    </location>
</feature>
<protein>
    <submittedName>
        <fullName evidence="3">PH domain-containing protein</fullName>
    </submittedName>
</protein>